<feature type="domain" description="HAMP" evidence="13">
    <location>
        <begin position="199"/>
        <end position="257"/>
    </location>
</feature>
<evidence type="ECO:0000256" key="4">
    <source>
        <dbReference type="ARBA" id="ARBA00022553"/>
    </source>
</evidence>
<evidence type="ECO:0000256" key="3">
    <source>
        <dbReference type="ARBA" id="ARBA00012438"/>
    </source>
</evidence>
<dbReference type="PANTHER" id="PTHR45436:SF5">
    <property type="entry name" value="SENSOR HISTIDINE KINASE TRCS"/>
    <property type="match status" value="1"/>
</dbReference>
<dbReference type="STRING" id="1926881.BTJ39_10030"/>
<evidence type="ECO:0000256" key="8">
    <source>
        <dbReference type="ARBA" id="ARBA00022989"/>
    </source>
</evidence>
<evidence type="ECO:0000256" key="6">
    <source>
        <dbReference type="ARBA" id="ARBA00022692"/>
    </source>
</evidence>
<comment type="caution">
    <text evidence="14">The sequence shown here is derived from an EMBL/GenBank/DDBJ whole genome shotgun (WGS) entry which is preliminary data.</text>
</comment>
<dbReference type="SUPFAM" id="SSF55874">
    <property type="entry name" value="ATPase domain of HSP90 chaperone/DNA topoisomerase II/histidine kinase"/>
    <property type="match status" value="1"/>
</dbReference>
<dbReference type="AlphaFoldDB" id="A0A1S8YNK9"/>
<dbReference type="InterPro" id="IPR004358">
    <property type="entry name" value="Sig_transdc_His_kin-like_C"/>
</dbReference>
<sequence length="488" mass="55044">MKKITLAQRLTLVFALLLLGCSALTVWIQYQNRNRYSDAMIQNLSRNLATSIAQNRVLMNARGTEQTALKALFSQMMAYNPSVEVYLIDNKGNILADAAPAGHIRRQRISLTPLHQLLAGKTLPVYGDDPRSVRRQKVFSATQLRVDGKPAGYLYVILQGEDYNQLNHDALSSALQHSMLWSVAIILLCGLIAGSFAFWWVTRPVRNLTRQVSQLDNHSQQLIERLAASPLPRQQDEVAQLRTAFINLARHISEQWTSLALKDDQRREFIANISHDLRTPLMSVQGYLETLSVKSHSLSDAERRRYLSIALIESEKVGALAQQLFELARLEHGVVTPQCERFSLPDLVQDVIQKFELPMTRHRQALRVEIAKPLPLVDADMSMIERVLTNLIDNAIRHTPDEGEIRLHIWNEAQQLVIEVADSGPGIAAELKATLFERPSISDASRRDNGGLGLMIVRRMLQLHQGDIRLIDVPTGACFRLFIPVQLD</sequence>
<evidence type="ECO:0000256" key="1">
    <source>
        <dbReference type="ARBA" id="ARBA00000085"/>
    </source>
</evidence>
<dbReference type="OrthoDB" id="9804645at2"/>
<dbReference type="SMART" id="SM00387">
    <property type="entry name" value="HATPase_c"/>
    <property type="match status" value="1"/>
</dbReference>
<keyword evidence="7 14" id="KW-0418">Kinase</keyword>
<evidence type="ECO:0000256" key="10">
    <source>
        <dbReference type="ARBA" id="ARBA00023136"/>
    </source>
</evidence>
<dbReference type="InterPro" id="IPR036097">
    <property type="entry name" value="HisK_dim/P_sf"/>
</dbReference>
<feature type="domain" description="Histidine kinase" evidence="12">
    <location>
        <begin position="272"/>
        <end position="487"/>
    </location>
</feature>
<dbReference type="InterPro" id="IPR003661">
    <property type="entry name" value="HisK_dim/P_dom"/>
</dbReference>
<comment type="subcellular location">
    <subcellularLocation>
        <location evidence="2">Membrane</location>
    </subcellularLocation>
</comment>
<dbReference type="GO" id="GO:0000155">
    <property type="term" value="F:phosphorelay sensor kinase activity"/>
    <property type="evidence" value="ECO:0007669"/>
    <property type="project" value="InterPro"/>
</dbReference>
<dbReference type="Gene3D" id="6.10.340.10">
    <property type="match status" value="1"/>
</dbReference>
<keyword evidence="6 11" id="KW-0812">Transmembrane</keyword>
<dbReference type="CDD" id="cd00075">
    <property type="entry name" value="HATPase"/>
    <property type="match status" value="1"/>
</dbReference>
<evidence type="ECO:0000256" key="2">
    <source>
        <dbReference type="ARBA" id="ARBA00004370"/>
    </source>
</evidence>
<dbReference type="PROSITE" id="PS50885">
    <property type="entry name" value="HAMP"/>
    <property type="match status" value="1"/>
</dbReference>
<keyword evidence="9" id="KW-0902">Two-component regulatory system</keyword>
<accession>A0A1S8YNK9</accession>
<evidence type="ECO:0000256" key="7">
    <source>
        <dbReference type="ARBA" id="ARBA00022777"/>
    </source>
</evidence>
<dbReference type="InterPro" id="IPR050428">
    <property type="entry name" value="TCS_sensor_his_kinase"/>
</dbReference>
<dbReference type="EMBL" id="MRUL01000005">
    <property type="protein sequence ID" value="OON40223.1"/>
    <property type="molecule type" value="Genomic_DNA"/>
</dbReference>
<evidence type="ECO:0000256" key="5">
    <source>
        <dbReference type="ARBA" id="ARBA00022679"/>
    </source>
</evidence>
<organism evidence="14 15">
    <name type="scientific">Izhakiella australiensis</name>
    <dbReference type="NCBI Taxonomy" id="1926881"/>
    <lineage>
        <taxon>Bacteria</taxon>
        <taxon>Pseudomonadati</taxon>
        <taxon>Pseudomonadota</taxon>
        <taxon>Gammaproteobacteria</taxon>
        <taxon>Enterobacterales</taxon>
        <taxon>Erwiniaceae</taxon>
        <taxon>Izhakiella</taxon>
    </lineage>
</organism>
<evidence type="ECO:0000313" key="15">
    <source>
        <dbReference type="Proteomes" id="UP000190667"/>
    </source>
</evidence>
<dbReference type="CDD" id="cd00082">
    <property type="entry name" value="HisKA"/>
    <property type="match status" value="1"/>
</dbReference>
<dbReference type="Pfam" id="PF00512">
    <property type="entry name" value="HisKA"/>
    <property type="match status" value="1"/>
</dbReference>
<feature type="transmembrane region" description="Helical" evidence="11">
    <location>
        <begin position="179"/>
        <end position="201"/>
    </location>
</feature>
<dbReference type="InterPro" id="IPR036890">
    <property type="entry name" value="HATPase_C_sf"/>
</dbReference>
<protein>
    <recommendedName>
        <fullName evidence="3">histidine kinase</fullName>
        <ecNumber evidence="3">2.7.13.3</ecNumber>
    </recommendedName>
</protein>
<dbReference type="PROSITE" id="PS51257">
    <property type="entry name" value="PROKAR_LIPOPROTEIN"/>
    <property type="match status" value="1"/>
</dbReference>
<dbReference type="SMART" id="SM00388">
    <property type="entry name" value="HisKA"/>
    <property type="match status" value="1"/>
</dbReference>
<evidence type="ECO:0000256" key="9">
    <source>
        <dbReference type="ARBA" id="ARBA00023012"/>
    </source>
</evidence>
<dbReference type="FunFam" id="1.10.287.130:FF:000001">
    <property type="entry name" value="Two-component sensor histidine kinase"/>
    <property type="match status" value="1"/>
</dbReference>
<dbReference type="Pfam" id="PF02518">
    <property type="entry name" value="HATPase_c"/>
    <property type="match status" value="1"/>
</dbReference>
<evidence type="ECO:0000259" key="12">
    <source>
        <dbReference type="PROSITE" id="PS50109"/>
    </source>
</evidence>
<dbReference type="Gene3D" id="1.10.287.130">
    <property type="match status" value="1"/>
</dbReference>
<dbReference type="InterPro" id="IPR005467">
    <property type="entry name" value="His_kinase_dom"/>
</dbReference>
<comment type="catalytic activity">
    <reaction evidence="1">
        <text>ATP + protein L-histidine = ADP + protein N-phospho-L-histidine.</text>
        <dbReference type="EC" id="2.7.13.3"/>
    </reaction>
</comment>
<dbReference type="SUPFAM" id="SSF47384">
    <property type="entry name" value="Homodimeric domain of signal transducing histidine kinase"/>
    <property type="match status" value="1"/>
</dbReference>
<dbReference type="Proteomes" id="UP000190667">
    <property type="component" value="Unassembled WGS sequence"/>
</dbReference>
<dbReference type="InterPro" id="IPR003594">
    <property type="entry name" value="HATPase_dom"/>
</dbReference>
<dbReference type="Gene3D" id="3.30.565.10">
    <property type="entry name" value="Histidine kinase-like ATPase, C-terminal domain"/>
    <property type="match status" value="1"/>
</dbReference>
<dbReference type="RefSeq" id="WP_078002551.1">
    <property type="nucleotide sequence ID" value="NZ_MRUL01000005.1"/>
</dbReference>
<gene>
    <name evidence="14" type="ORF">BTJ39_10030</name>
</gene>
<evidence type="ECO:0000313" key="14">
    <source>
        <dbReference type="EMBL" id="OON40223.1"/>
    </source>
</evidence>
<keyword evidence="10 11" id="KW-0472">Membrane</keyword>
<name>A0A1S8YNK9_9GAMM</name>
<keyword evidence="8 11" id="KW-1133">Transmembrane helix</keyword>
<keyword evidence="15" id="KW-1185">Reference proteome</keyword>
<keyword evidence="4" id="KW-0597">Phosphoprotein</keyword>
<keyword evidence="5" id="KW-0808">Transferase</keyword>
<reference evidence="14 15" key="1">
    <citation type="submission" date="2016-12" db="EMBL/GenBank/DDBJ databases">
        <title>Izhakiella australiana sp. nov. of genus Izhakiella isolated from Australian desert.</title>
        <authorList>
            <person name="Ji M."/>
        </authorList>
    </citation>
    <scope>NUCLEOTIDE SEQUENCE [LARGE SCALE GENOMIC DNA]</scope>
    <source>
        <strain evidence="14 15">D4N98</strain>
    </source>
</reference>
<dbReference type="EC" id="2.7.13.3" evidence="3"/>
<dbReference type="PANTHER" id="PTHR45436">
    <property type="entry name" value="SENSOR HISTIDINE KINASE YKOH"/>
    <property type="match status" value="1"/>
</dbReference>
<proteinExistence type="predicted"/>
<evidence type="ECO:0000256" key="11">
    <source>
        <dbReference type="SAM" id="Phobius"/>
    </source>
</evidence>
<evidence type="ECO:0000259" key="13">
    <source>
        <dbReference type="PROSITE" id="PS50885"/>
    </source>
</evidence>
<dbReference type="PRINTS" id="PR00344">
    <property type="entry name" value="BCTRLSENSOR"/>
</dbReference>
<dbReference type="GO" id="GO:0016020">
    <property type="term" value="C:membrane"/>
    <property type="evidence" value="ECO:0007669"/>
    <property type="project" value="UniProtKB-SubCell"/>
</dbReference>
<dbReference type="PROSITE" id="PS50109">
    <property type="entry name" value="HIS_KIN"/>
    <property type="match status" value="1"/>
</dbReference>
<dbReference type="InterPro" id="IPR003660">
    <property type="entry name" value="HAMP_dom"/>
</dbReference>